<proteinExistence type="predicted"/>
<reference evidence="2" key="1">
    <citation type="journal article" date="2020" name="mSystems">
        <title>Genome- and Community-Level Interaction Insights into Carbon Utilization and Element Cycling Functions of Hydrothermarchaeota in Hydrothermal Sediment.</title>
        <authorList>
            <person name="Zhou Z."/>
            <person name="Liu Y."/>
            <person name="Xu W."/>
            <person name="Pan J."/>
            <person name="Luo Z.H."/>
            <person name="Li M."/>
        </authorList>
    </citation>
    <scope>NUCLEOTIDE SEQUENCE [LARGE SCALE GENOMIC DNA]</scope>
    <source>
        <strain evidence="2">SpSt-374</strain>
    </source>
</reference>
<evidence type="ECO:0000313" key="2">
    <source>
        <dbReference type="EMBL" id="HGG00182.1"/>
    </source>
</evidence>
<protein>
    <submittedName>
        <fullName evidence="2">Uncharacterized protein</fullName>
    </submittedName>
</protein>
<accession>A0A7C3ZJ52</accession>
<keyword evidence="1" id="KW-0472">Membrane</keyword>
<name>A0A7C3ZJ52_9CYAN</name>
<keyword evidence="1" id="KW-0812">Transmembrane</keyword>
<dbReference type="AlphaFoldDB" id="A0A7C3ZJ52"/>
<gene>
    <name evidence="2" type="ORF">ENR15_05845</name>
</gene>
<sequence length="113" mass="12942">MDPLSMLLWAAVWAGVAAGIYVTVYFVDLTLEIIASWFRRFAHLIVQNDRRAIGDRDYLAFTVKQAINTGNYKIAQGIFNTRTEEIYDARAIEAGSLDSKIQSEHRFKEVVIW</sequence>
<keyword evidence="1" id="KW-1133">Transmembrane helix</keyword>
<dbReference type="EMBL" id="DSPX01000056">
    <property type="protein sequence ID" value="HGG00182.1"/>
    <property type="molecule type" value="Genomic_DNA"/>
</dbReference>
<evidence type="ECO:0000256" key="1">
    <source>
        <dbReference type="SAM" id="Phobius"/>
    </source>
</evidence>
<comment type="caution">
    <text evidence="2">The sequence shown here is derived from an EMBL/GenBank/DDBJ whole genome shotgun (WGS) entry which is preliminary data.</text>
</comment>
<feature type="transmembrane region" description="Helical" evidence="1">
    <location>
        <begin position="6"/>
        <end position="31"/>
    </location>
</feature>
<organism evidence="2">
    <name type="scientific">Planktothricoides sp. SpSt-374</name>
    <dbReference type="NCBI Taxonomy" id="2282167"/>
    <lineage>
        <taxon>Bacteria</taxon>
        <taxon>Bacillati</taxon>
        <taxon>Cyanobacteriota</taxon>
        <taxon>Cyanophyceae</taxon>
        <taxon>Oscillatoriophycideae</taxon>
        <taxon>Oscillatoriales</taxon>
        <taxon>Oscillatoriaceae</taxon>
        <taxon>Planktothricoides</taxon>
    </lineage>
</organism>